<dbReference type="AlphaFoldDB" id="E9GSZ4"/>
<feature type="compositionally biased region" description="Basic residues" evidence="1">
    <location>
        <begin position="22"/>
        <end position="32"/>
    </location>
</feature>
<organism evidence="2 3">
    <name type="scientific">Daphnia pulex</name>
    <name type="common">Water flea</name>
    <dbReference type="NCBI Taxonomy" id="6669"/>
    <lineage>
        <taxon>Eukaryota</taxon>
        <taxon>Metazoa</taxon>
        <taxon>Ecdysozoa</taxon>
        <taxon>Arthropoda</taxon>
        <taxon>Crustacea</taxon>
        <taxon>Branchiopoda</taxon>
        <taxon>Diplostraca</taxon>
        <taxon>Cladocera</taxon>
        <taxon>Anomopoda</taxon>
        <taxon>Daphniidae</taxon>
        <taxon>Daphnia</taxon>
    </lineage>
</organism>
<name>E9GSZ4_DAPPU</name>
<sequence length="137" mass="15392">MKEKSKESEKSPALSDTVTRIPKVRRKIRPRRLISSSSSKSSSDKPLSAAADYHENSPAESEVEDGKTDSPRPTHARCASYVFPFSALILPISIKKRLHVLKEKCKTEKKDAFPIDRGFIEDLRALKVLNEGKRKGE</sequence>
<feature type="region of interest" description="Disordered" evidence="1">
    <location>
        <begin position="1"/>
        <end position="75"/>
    </location>
</feature>
<gene>
    <name evidence="2" type="ORF">DAPPUDRAFT_106230</name>
</gene>
<evidence type="ECO:0000313" key="3">
    <source>
        <dbReference type="Proteomes" id="UP000000305"/>
    </source>
</evidence>
<keyword evidence="3" id="KW-1185">Reference proteome</keyword>
<proteinExistence type="predicted"/>
<feature type="compositionally biased region" description="Basic and acidic residues" evidence="1">
    <location>
        <begin position="1"/>
        <end position="10"/>
    </location>
</feature>
<protein>
    <submittedName>
        <fullName evidence="2">Uncharacterized protein</fullName>
    </submittedName>
</protein>
<accession>E9GSZ4</accession>
<reference evidence="2 3" key="1">
    <citation type="journal article" date="2011" name="Science">
        <title>The ecoresponsive genome of Daphnia pulex.</title>
        <authorList>
            <person name="Colbourne J.K."/>
            <person name="Pfrender M.E."/>
            <person name="Gilbert D."/>
            <person name="Thomas W.K."/>
            <person name="Tucker A."/>
            <person name="Oakley T.H."/>
            <person name="Tokishita S."/>
            <person name="Aerts A."/>
            <person name="Arnold G.J."/>
            <person name="Basu M.K."/>
            <person name="Bauer D.J."/>
            <person name="Caceres C.E."/>
            <person name="Carmel L."/>
            <person name="Casola C."/>
            <person name="Choi J.H."/>
            <person name="Detter J.C."/>
            <person name="Dong Q."/>
            <person name="Dusheyko S."/>
            <person name="Eads B.D."/>
            <person name="Frohlich T."/>
            <person name="Geiler-Samerotte K.A."/>
            <person name="Gerlach D."/>
            <person name="Hatcher P."/>
            <person name="Jogdeo S."/>
            <person name="Krijgsveld J."/>
            <person name="Kriventseva E.V."/>
            <person name="Kultz D."/>
            <person name="Laforsch C."/>
            <person name="Lindquist E."/>
            <person name="Lopez J."/>
            <person name="Manak J.R."/>
            <person name="Muller J."/>
            <person name="Pangilinan J."/>
            <person name="Patwardhan R.P."/>
            <person name="Pitluck S."/>
            <person name="Pritham E.J."/>
            <person name="Rechtsteiner A."/>
            <person name="Rho M."/>
            <person name="Rogozin I.B."/>
            <person name="Sakarya O."/>
            <person name="Salamov A."/>
            <person name="Schaack S."/>
            <person name="Shapiro H."/>
            <person name="Shiga Y."/>
            <person name="Skalitzky C."/>
            <person name="Smith Z."/>
            <person name="Souvorov A."/>
            <person name="Sung W."/>
            <person name="Tang Z."/>
            <person name="Tsuchiya D."/>
            <person name="Tu H."/>
            <person name="Vos H."/>
            <person name="Wang M."/>
            <person name="Wolf Y.I."/>
            <person name="Yamagata H."/>
            <person name="Yamada T."/>
            <person name="Ye Y."/>
            <person name="Shaw J.R."/>
            <person name="Andrews J."/>
            <person name="Crease T.J."/>
            <person name="Tang H."/>
            <person name="Lucas S.M."/>
            <person name="Robertson H.M."/>
            <person name="Bork P."/>
            <person name="Koonin E.V."/>
            <person name="Zdobnov E.M."/>
            <person name="Grigoriev I.V."/>
            <person name="Lynch M."/>
            <person name="Boore J.L."/>
        </authorList>
    </citation>
    <scope>NUCLEOTIDE SEQUENCE [LARGE SCALE GENOMIC DNA]</scope>
</reference>
<dbReference type="EMBL" id="GL732563">
    <property type="protein sequence ID" value="EFX77360.1"/>
    <property type="molecule type" value="Genomic_DNA"/>
</dbReference>
<evidence type="ECO:0000313" key="2">
    <source>
        <dbReference type="EMBL" id="EFX77360.1"/>
    </source>
</evidence>
<evidence type="ECO:0000256" key="1">
    <source>
        <dbReference type="SAM" id="MobiDB-lite"/>
    </source>
</evidence>
<dbReference type="InParanoid" id="E9GSZ4"/>
<feature type="compositionally biased region" description="Low complexity" evidence="1">
    <location>
        <begin position="33"/>
        <end position="48"/>
    </location>
</feature>
<dbReference type="HOGENOM" id="CLU_1867162_0_0_1"/>
<dbReference type="Proteomes" id="UP000000305">
    <property type="component" value="Unassembled WGS sequence"/>
</dbReference>
<dbReference type="KEGG" id="dpx:DAPPUDRAFT_106230"/>